<dbReference type="InterPro" id="IPR005000">
    <property type="entry name" value="Aldolase/citrate-lyase_domain"/>
</dbReference>
<feature type="binding site" evidence="5">
    <location>
        <position position="233"/>
    </location>
    <ligand>
        <name>Mg(2+)</name>
        <dbReference type="ChEBI" id="CHEBI:18420"/>
    </ligand>
</feature>
<accession>A0A9P5PCN5</accession>
<comment type="cofactor">
    <cofactor evidence="1">
        <name>Mg(2+)</name>
        <dbReference type="ChEBI" id="CHEBI:18420"/>
    </cofactor>
</comment>
<organism evidence="7 8">
    <name type="scientific">Rhodocollybia butyracea</name>
    <dbReference type="NCBI Taxonomy" id="206335"/>
    <lineage>
        <taxon>Eukaryota</taxon>
        <taxon>Fungi</taxon>
        <taxon>Dikarya</taxon>
        <taxon>Basidiomycota</taxon>
        <taxon>Agaricomycotina</taxon>
        <taxon>Agaricomycetes</taxon>
        <taxon>Agaricomycetidae</taxon>
        <taxon>Agaricales</taxon>
        <taxon>Marasmiineae</taxon>
        <taxon>Omphalotaceae</taxon>
        <taxon>Rhodocollybia</taxon>
    </lineage>
</organism>
<reference evidence="7" key="1">
    <citation type="submission" date="2020-11" db="EMBL/GenBank/DDBJ databases">
        <authorList>
            <consortium name="DOE Joint Genome Institute"/>
            <person name="Ahrendt S."/>
            <person name="Riley R."/>
            <person name="Andreopoulos W."/>
            <person name="Labutti K."/>
            <person name="Pangilinan J."/>
            <person name="Ruiz-Duenas F.J."/>
            <person name="Barrasa J.M."/>
            <person name="Sanchez-Garcia M."/>
            <person name="Camarero S."/>
            <person name="Miyauchi S."/>
            <person name="Serrano A."/>
            <person name="Linde D."/>
            <person name="Babiker R."/>
            <person name="Drula E."/>
            <person name="Ayuso-Fernandez I."/>
            <person name="Pacheco R."/>
            <person name="Padilla G."/>
            <person name="Ferreira P."/>
            <person name="Barriuso J."/>
            <person name="Kellner H."/>
            <person name="Castanera R."/>
            <person name="Alfaro M."/>
            <person name="Ramirez L."/>
            <person name="Pisabarro A.G."/>
            <person name="Kuo A."/>
            <person name="Tritt A."/>
            <person name="Lipzen A."/>
            <person name="He G."/>
            <person name="Yan M."/>
            <person name="Ng V."/>
            <person name="Cullen D."/>
            <person name="Martin F."/>
            <person name="Rosso M.-N."/>
            <person name="Henrissat B."/>
            <person name="Hibbett D."/>
            <person name="Martinez A.T."/>
            <person name="Grigoriev I.V."/>
        </authorList>
    </citation>
    <scope>NUCLEOTIDE SEQUENCE</scope>
    <source>
        <strain evidence="7">AH 40177</strain>
    </source>
</reference>
<dbReference type="InterPro" id="IPR015813">
    <property type="entry name" value="Pyrv/PenolPyrv_kinase-like_dom"/>
</dbReference>
<name>A0A9P5PCN5_9AGAR</name>
<evidence type="ECO:0000259" key="6">
    <source>
        <dbReference type="Pfam" id="PF03328"/>
    </source>
</evidence>
<comment type="caution">
    <text evidence="7">The sequence shown here is derived from an EMBL/GenBank/DDBJ whole genome shotgun (WGS) entry which is preliminary data.</text>
</comment>
<keyword evidence="7" id="KW-0418">Kinase</keyword>
<evidence type="ECO:0000256" key="1">
    <source>
        <dbReference type="ARBA" id="ARBA00001946"/>
    </source>
</evidence>
<dbReference type="OrthoDB" id="1773at2759"/>
<dbReference type="GO" id="GO:0016301">
    <property type="term" value="F:kinase activity"/>
    <property type="evidence" value="ECO:0007669"/>
    <property type="project" value="UniProtKB-KW"/>
</dbReference>
<dbReference type="InterPro" id="IPR040442">
    <property type="entry name" value="Pyrv_kinase-like_dom_sf"/>
</dbReference>
<dbReference type="InterPro" id="IPR011206">
    <property type="entry name" value="Citrate_lyase_beta/mcl1/mcl2"/>
</dbReference>
<dbReference type="GO" id="GO:0006107">
    <property type="term" value="P:oxaloacetate metabolic process"/>
    <property type="evidence" value="ECO:0007669"/>
    <property type="project" value="TreeGrafter"/>
</dbReference>
<evidence type="ECO:0000256" key="2">
    <source>
        <dbReference type="ARBA" id="ARBA00022723"/>
    </source>
</evidence>
<dbReference type="Pfam" id="PF03328">
    <property type="entry name" value="HpcH_HpaI"/>
    <property type="match status" value="1"/>
</dbReference>
<keyword evidence="8" id="KW-1185">Reference proteome</keyword>
<evidence type="ECO:0000256" key="4">
    <source>
        <dbReference type="PIRSR" id="PIRSR015582-1"/>
    </source>
</evidence>
<dbReference type="EMBL" id="JADNRY010000222">
    <property type="protein sequence ID" value="KAF9060896.1"/>
    <property type="molecule type" value="Genomic_DNA"/>
</dbReference>
<dbReference type="Proteomes" id="UP000772434">
    <property type="component" value="Unassembled WGS sequence"/>
</dbReference>
<dbReference type="AlphaFoldDB" id="A0A9P5PCN5"/>
<keyword evidence="2 5" id="KW-0479">Metal-binding</keyword>
<dbReference type="SUPFAM" id="SSF51621">
    <property type="entry name" value="Phosphoenolpyruvate/pyruvate domain"/>
    <property type="match status" value="1"/>
</dbReference>
<evidence type="ECO:0000256" key="3">
    <source>
        <dbReference type="ARBA" id="ARBA00022842"/>
    </source>
</evidence>
<keyword evidence="7" id="KW-0808">Transferase</keyword>
<dbReference type="GO" id="GO:0000287">
    <property type="term" value="F:magnesium ion binding"/>
    <property type="evidence" value="ECO:0007669"/>
    <property type="project" value="TreeGrafter"/>
</dbReference>
<evidence type="ECO:0000256" key="5">
    <source>
        <dbReference type="PIRSR" id="PIRSR015582-2"/>
    </source>
</evidence>
<dbReference type="Gene3D" id="3.20.20.60">
    <property type="entry name" value="Phosphoenolpyruvate-binding domains"/>
    <property type="match status" value="1"/>
</dbReference>
<dbReference type="PIRSF" id="PIRSF015582">
    <property type="entry name" value="Cit_lyase_B"/>
    <property type="match status" value="1"/>
</dbReference>
<evidence type="ECO:0000313" key="8">
    <source>
        <dbReference type="Proteomes" id="UP000772434"/>
    </source>
</evidence>
<proteinExistence type="predicted"/>
<gene>
    <name evidence="7" type="ORF">BDP27DRAFT_1338960</name>
</gene>
<feature type="binding site" evidence="5">
    <location>
        <position position="201"/>
    </location>
    <ligand>
        <name>Mg(2+)</name>
        <dbReference type="ChEBI" id="CHEBI:18420"/>
    </ligand>
</feature>
<evidence type="ECO:0000313" key="7">
    <source>
        <dbReference type="EMBL" id="KAF9060896.1"/>
    </source>
</evidence>
<keyword evidence="7" id="KW-0670">Pyruvate</keyword>
<dbReference type="PANTHER" id="PTHR32308:SF0">
    <property type="entry name" value="HPCH_HPAI ALDOLASE_CITRATE LYASE DOMAIN-CONTAINING PROTEIN"/>
    <property type="match status" value="1"/>
</dbReference>
<protein>
    <submittedName>
        <fullName evidence="7">Pyruvate/Phosphoenolpyruvate kinase-like domain-containing protein</fullName>
    </submittedName>
</protein>
<feature type="domain" description="HpcH/HpaI aldolase/citrate lyase" evidence="6">
    <location>
        <begin position="73"/>
        <end position="301"/>
    </location>
</feature>
<feature type="binding site" evidence="4">
    <location>
        <position position="137"/>
    </location>
    <ligand>
        <name>substrate</name>
    </ligand>
</feature>
<dbReference type="PANTHER" id="PTHR32308">
    <property type="entry name" value="LYASE BETA SUBUNIT, PUTATIVE (AFU_ORTHOLOGUE AFUA_4G13030)-RELATED"/>
    <property type="match status" value="1"/>
</dbReference>
<sequence>MAFNLTSKSPTHYLRLSSSYHKICTLYSTRTQKHSHNGGNRNIHSTVRPVEQEFADPTLNSAQSANAADNLRRSYLYVPASSDKLLQKSLSLTVNPDVIIYDLEDSVPPTKDDKGNARTRLMSFLEAHKPQSEITVRVNDVSSPFFEEDMVQIVKSPSIHKLILPKIHSVEDLETVGRALWTNSTSGTDIRTRMDIIPSVESARALWNLGSIADWKYNDGRVRITGLLFAAEDYCADTSILRTRTRRELLYTRSRIAIAAKAFGLESIDMVCTHYKDLAYLKEECEDGRALGFSGKQAIHPSQVEMIQNTFVPSAEEILHAAKILSSMKSAHASAKGAIGLEGEMIDAPMIKQASKIIEIAEKAGLDIPNV</sequence>
<feature type="binding site" evidence="4">
    <location>
        <position position="201"/>
    </location>
    <ligand>
        <name>substrate</name>
    </ligand>
</feature>
<keyword evidence="3 5" id="KW-0460">Magnesium</keyword>